<dbReference type="EMBL" id="KY684111">
    <property type="protein sequence ID" value="ARF12198.1"/>
    <property type="molecule type" value="Genomic_DNA"/>
</dbReference>
<evidence type="ECO:0000256" key="1">
    <source>
        <dbReference type="PROSITE-ProRule" id="PRU00042"/>
    </source>
</evidence>
<keyword evidence="2" id="KW-0175">Coiled coil</keyword>
<dbReference type="SUPFAM" id="SSF57667">
    <property type="entry name" value="beta-beta-alpha zinc fingers"/>
    <property type="match status" value="1"/>
</dbReference>
<keyword evidence="1" id="KW-0862">Zinc</keyword>
<evidence type="ECO:0000259" key="3">
    <source>
        <dbReference type="PROSITE" id="PS50157"/>
    </source>
</evidence>
<dbReference type="SMART" id="SM00355">
    <property type="entry name" value="ZnF_C2H2"/>
    <property type="match status" value="2"/>
</dbReference>
<sequence>MNQFECILCNYITHDKSNYIKHMKSIKHTNFATKNGTPPIEKNLLCDNCGKIFAHHSSLSRHKLHRCKGKNKQKTDIELLKEEITELKEQLEKQKIQQEKLDTKLKETEKPTQVNISVRNYIQKNYSMAPILTQLPDYSVIEEDIEEFSYVLVENYKKKILYKYLGDFIIKYYKKEDPNDQSIWNSDTSRLKYFIKRLIDKTDSSWYSDPKGVKTKQFIINPLLNYIREYCLNYLEETELTRDNIQEMTGAECSELQIKRNTIQSIRYDTENDALATEIIRYIAPHFYNKDFKLLK</sequence>
<dbReference type="Gene3D" id="3.30.160.60">
    <property type="entry name" value="Classic Zinc Finger"/>
    <property type="match status" value="1"/>
</dbReference>
<feature type="domain" description="C2H2-type" evidence="3">
    <location>
        <begin position="44"/>
        <end position="72"/>
    </location>
</feature>
<gene>
    <name evidence="4" type="ORF">Klosneuvirus_4_13</name>
</gene>
<feature type="coiled-coil region" evidence="2">
    <location>
        <begin position="70"/>
        <end position="104"/>
    </location>
</feature>
<dbReference type="InterPro" id="IPR013087">
    <property type="entry name" value="Znf_C2H2_type"/>
</dbReference>
<dbReference type="GO" id="GO:0008270">
    <property type="term" value="F:zinc ion binding"/>
    <property type="evidence" value="ECO:0007669"/>
    <property type="project" value="UniProtKB-KW"/>
</dbReference>
<name>A0A1V0SKQ2_9VIRU</name>
<dbReference type="InterPro" id="IPR036236">
    <property type="entry name" value="Znf_C2H2_sf"/>
</dbReference>
<keyword evidence="1" id="KW-0479">Metal-binding</keyword>
<proteinExistence type="predicted"/>
<keyword evidence="1" id="KW-0863">Zinc-finger</keyword>
<organism evidence="4">
    <name type="scientific">Klosneuvirus KNV1</name>
    <dbReference type="NCBI Taxonomy" id="1977640"/>
    <lineage>
        <taxon>Viruses</taxon>
        <taxon>Varidnaviria</taxon>
        <taxon>Bamfordvirae</taxon>
        <taxon>Nucleocytoviricota</taxon>
        <taxon>Megaviricetes</taxon>
        <taxon>Imitervirales</taxon>
        <taxon>Mimiviridae</taxon>
        <taxon>Klosneuvirinae</taxon>
        <taxon>Klosneuvirus</taxon>
    </lineage>
</organism>
<evidence type="ECO:0000256" key="2">
    <source>
        <dbReference type="SAM" id="Coils"/>
    </source>
</evidence>
<accession>A0A1V0SKQ2</accession>
<dbReference type="PROSITE" id="PS50157">
    <property type="entry name" value="ZINC_FINGER_C2H2_2"/>
    <property type="match status" value="1"/>
</dbReference>
<protein>
    <submittedName>
        <fullName evidence="4">Zinc finger protein</fullName>
    </submittedName>
</protein>
<reference evidence="4" key="1">
    <citation type="journal article" date="2017" name="Science">
        <title>Giant viruses with an expanded complement of translation system components.</title>
        <authorList>
            <person name="Schulz F."/>
            <person name="Yutin N."/>
            <person name="Ivanova N.N."/>
            <person name="Ortega D.R."/>
            <person name="Lee T.K."/>
            <person name="Vierheilig J."/>
            <person name="Daims H."/>
            <person name="Horn M."/>
            <person name="Wagner M."/>
            <person name="Jensen G.J."/>
            <person name="Kyrpides N.C."/>
            <person name="Koonin E.V."/>
            <person name="Woyke T."/>
        </authorList>
    </citation>
    <scope>NUCLEOTIDE SEQUENCE</scope>
    <source>
        <strain evidence="4">KNV1</strain>
    </source>
</reference>
<evidence type="ECO:0000313" key="4">
    <source>
        <dbReference type="EMBL" id="ARF12198.1"/>
    </source>
</evidence>